<dbReference type="PANTHER" id="PTHR30390">
    <property type="entry name" value="SEDOHEPTULOSE 7-PHOSPHATE ISOMERASE / DNAA INITIATOR-ASSOCIATING FACTOR FOR REPLICATION INITIATION"/>
    <property type="match status" value="1"/>
</dbReference>
<protein>
    <submittedName>
        <fullName evidence="2">SIS domain-containing protein</fullName>
    </submittedName>
</protein>
<evidence type="ECO:0000313" key="3">
    <source>
        <dbReference type="Proteomes" id="UP000886886"/>
    </source>
</evidence>
<dbReference type="GO" id="GO:1901135">
    <property type="term" value="P:carbohydrate derivative metabolic process"/>
    <property type="evidence" value="ECO:0007669"/>
    <property type="project" value="InterPro"/>
</dbReference>
<dbReference type="AlphaFoldDB" id="A0A9D0ZUG9"/>
<gene>
    <name evidence="2" type="ORF">IAB26_04130</name>
</gene>
<proteinExistence type="predicted"/>
<dbReference type="GO" id="GO:0097367">
    <property type="term" value="F:carbohydrate derivative binding"/>
    <property type="evidence" value="ECO:0007669"/>
    <property type="project" value="InterPro"/>
</dbReference>
<dbReference type="InterPro" id="IPR050099">
    <property type="entry name" value="SIS_GmhA/DiaA_subfam"/>
</dbReference>
<reference evidence="2" key="1">
    <citation type="submission" date="2020-10" db="EMBL/GenBank/DDBJ databases">
        <authorList>
            <person name="Gilroy R."/>
        </authorList>
    </citation>
    <scope>NUCLEOTIDE SEQUENCE</scope>
    <source>
        <strain evidence="2">ChiSjej3B21-11622</strain>
    </source>
</reference>
<dbReference type="Pfam" id="PF13580">
    <property type="entry name" value="SIS_2"/>
    <property type="match status" value="2"/>
</dbReference>
<comment type="caution">
    <text evidence="2">The sequence shown here is derived from an EMBL/GenBank/DDBJ whole genome shotgun (WGS) entry which is preliminary data.</text>
</comment>
<dbReference type="SUPFAM" id="SSF53697">
    <property type="entry name" value="SIS domain"/>
    <property type="match status" value="1"/>
</dbReference>
<name>A0A9D0ZUG9_9FIRM</name>
<dbReference type="Gene3D" id="3.40.50.10490">
    <property type="entry name" value="Glucose-6-phosphate isomerase like protein, domain 1"/>
    <property type="match status" value="1"/>
</dbReference>
<dbReference type="InterPro" id="IPR035461">
    <property type="entry name" value="GmhA/DiaA"/>
</dbReference>
<sequence length="217" mass="23697">MKDTTEKLFLDFQKENGNLSPAFSELERAAELLVSAYAAGKKLLVCGNGGSASDAEHIVGELMKGFLKKRPLSLKEKEEIAKISQDDEEAHYLFRNLQGGLPAISLVSQGALISAFANDVEPAMVYAQQVLVYGKSGDVLLGLSTSGNSENVVNAAKIAKSRGMKVIGFTGAKDSRLRELSDVVIQSPYTETYRVQEDHIKCYHLICAAVENEFYEE</sequence>
<dbReference type="Proteomes" id="UP000886886">
    <property type="component" value="Unassembled WGS sequence"/>
</dbReference>
<evidence type="ECO:0000259" key="1">
    <source>
        <dbReference type="PROSITE" id="PS51464"/>
    </source>
</evidence>
<feature type="domain" description="SIS" evidence="1">
    <location>
        <begin position="33"/>
        <end position="217"/>
    </location>
</feature>
<dbReference type="InterPro" id="IPR046348">
    <property type="entry name" value="SIS_dom_sf"/>
</dbReference>
<dbReference type="EMBL" id="DVFT01000057">
    <property type="protein sequence ID" value="HIQ95731.1"/>
    <property type="molecule type" value="Genomic_DNA"/>
</dbReference>
<accession>A0A9D0ZUG9</accession>
<organism evidence="2 3">
    <name type="scientific">Candidatus Limivivens merdigallinarum</name>
    <dbReference type="NCBI Taxonomy" id="2840859"/>
    <lineage>
        <taxon>Bacteria</taxon>
        <taxon>Bacillati</taxon>
        <taxon>Bacillota</taxon>
        <taxon>Clostridia</taxon>
        <taxon>Lachnospirales</taxon>
        <taxon>Lachnospiraceae</taxon>
        <taxon>Lachnospiraceae incertae sedis</taxon>
        <taxon>Candidatus Limivivens</taxon>
    </lineage>
</organism>
<evidence type="ECO:0000313" key="2">
    <source>
        <dbReference type="EMBL" id="HIQ95731.1"/>
    </source>
</evidence>
<dbReference type="InterPro" id="IPR001347">
    <property type="entry name" value="SIS_dom"/>
</dbReference>
<dbReference type="PROSITE" id="PS51464">
    <property type="entry name" value="SIS"/>
    <property type="match status" value="1"/>
</dbReference>
<reference evidence="2" key="2">
    <citation type="journal article" date="2021" name="PeerJ">
        <title>Extensive microbial diversity within the chicken gut microbiome revealed by metagenomics and culture.</title>
        <authorList>
            <person name="Gilroy R."/>
            <person name="Ravi A."/>
            <person name="Getino M."/>
            <person name="Pursley I."/>
            <person name="Horton D.L."/>
            <person name="Alikhan N.F."/>
            <person name="Baker D."/>
            <person name="Gharbi K."/>
            <person name="Hall N."/>
            <person name="Watson M."/>
            <person name="Adriaenssens E.M."/>
            <person name="Foster-Nyarko E."/>
            <person name="Jarju S."/>
            <person name="Secka A."/>
            <person name="Antonio M."/>
            <person name="Oren A."/>
            <person name="Chaudhuri R.R."/>
            <person name="La Ragione R."/>
            <person name="Hildebrand F."/>
            <person name="Pallen M.J."/>
        </authorList>
    </citation>
    <scope>NUCLEOTIDE SEQUENCE</scope>
    <source>
        <strain evidence="2">ChiSjej3B21-11622</strain>
    </source>
</reference>
<dbReference type="CDD" id="cd05006">
    <property type="entry name" value="SIS_GmhA"/>
    <property type="match status" value="1"/>
</dbReference>